<accession>A0A3M7L9Y0</accession>
<dbReference type="PROSITE" id="PS00455">
    <property type="entry name" value="AMP_BINDING"/>
    <property type="match status" value="2"/>
</dbReference>
<keyword evidence="3" id="KW-0596">Phosphopantetheine</keyword>
<sequence>MKNLQFLIKLTPYQEFFYYEWILNPLRSDYNMTFDQSICGVLDIERLNASLVRFVNNYLLINSNVINNSGDLFWKSRPLLSEDAQILTYFPQELNSKELLSLVLQPFDLEKDQLVRFYVIQLDERTYRMVYVFSHILVDGLSTNFLYDEISNYYNNPKYISPVSLNDQMFQHEQLSNQLDQIFNKGKVSMSDFWQKQLKDLDNIGFKFLQPSGLSKEPLVINKIREFRFGFQEEIFFKVKQLARSYKLTPYTYGQLIFAITLHRISGIENLSINYPVGIKEGKDFIFGAHINTILKDYRFNKDSTLSELIDQNLNYTTNLKKTKAHYLPIGELTRYAPKSEILEFTFVQANLKDISTNYAGTYDVIINNELNIDLPGKIVFEQEVRDNHLNYRVKYNTFELDSELVSQFIEIYKRLFVEVLDDILENKTDTKISSYEVLDKSSYQTIIHDWNVTRVDYDTTVTLHELFERQVEKTPDHIALVYEDVKLTYGELNERSNQLAHYLLQNYQIKPDELIPLCLERSEQMLIAILGVLKSGGAYVPMDSSYPMDRIEHILGDTKARVVLVEEKTQNRLYDYKKLINTEESSSLSTISLDSSDVKDTLRTCSIENPNTEVSSSDLSYVIYTSGTTGKPKGVMIEHKSVINLLDSIREVYDFSTTGKISAYTSYVFDVSVSEFFSSLLYGNELHLLSEDIKKDSNLISDYLLDHEITHVYLPPALLSVLPRKAYPSLKTVLYAGEPCDEETGRYWGEHKRLYNLYGPTESTIYATYREIKEGEVHLIGKPIANTTTYVLDECLRPVPVGAVGELYIGGAGLSRGYLNLAELTEERFLPNPFQSEEERERGYNSRMYKTGDLVRFLTNGDIEYIGRNDFQVKIRGYRIELGEIESALLSYKGIRQSVVLAKEHSSGLKYLVGYYVSDTAVDHEGLSMYLSGLLPEYMVPSAYVHLELFPMTLNGKLDRRALPEPSFTGDKEYIAPTTVLEKQLVEIYGEVLGLPVESIGIHDDFFRLGGNSIMAIKLISKIHQGLGLQANIAMVFSHKTIFGLAGVLEDLDLEGGSEMIRPIQIHSPEEQLLSFAQERLWFIDQYEGGSSAYNIPMVFGLSSRVDLSILKESFRVLLSRHEVLRTLILTNSEGIGYQYVSDHKLSIKETYVESSKQLEEFLSQEITRVFNLSKELPISVHIFHEKEKTKNKKTKKNNSIHELTSYISIVIHHIAFDGWSSDIFLEELRIIYQDLLSGTPVSLPTLRIQYKDFALWQRGYLQGEILDRQLDYWKTQLMGVEPLNLPLDYARPSAISYKGNTIHFNIADTLGEELRLLSRDLGVSLYSVMLGGYYLLLSSYSGQKDIVLGTVVANRHHAGLEDLIGFFVNPLVLREEIDYGVSVRDFILQVSDSVSQAQMHQDVPFEKLVEELGVVQDVSHHPLFQVMFGLQSFGNEAKRMYGEDSLFQEFEGNISYDVAKFDLSVVIDDGGDSLSGSFNYATHLFKESTINHMIKTYIYLLEQMVSYPQDSRSELKLENLSLVREEEYSGDGIFSHLLDTYTEYDTTVTIHELFERQVEKTPDHIALVYEDVTLTYRELNERSNQLAHYLLENYQIKPDELVPLCLERSEQMLIAILGVLKSGGAYVPMDPGYPMDRIEHILGDTKARLIIGEEHTTQNLGEFNLSIISLDSPDIENSLNNCSTANPNIEVSSGDLSYVIYTSGTTGKPKGVMIEHKGVVNLVEFMISSHRLNEYRNVGCYSNYVFDAFACETFPVLCHGNTLWLYTNEHRKSVKDLNEYITDHGIEVSFIPPVLLKEVLPDTSLKLIFAGGESFPEIDRKEYEDIILLNEYGPSESTVCATYHHYHEDGNALNIGKPIANTTTYVLDEYLRPVPLGAVGELYIGGVGLSRGYLNLPELTDERFLVNPFQSEEEKERGYNGRIYKTGDLVRYFAGGDLEYIGRNDFQVKIRGYRIELGEIENGLLSYEGIRQSVVLAKEHSSGLKYLIGYYVSDTAVNPEDLSMHLSGLLPEYMVPSVYVHLEELPLTINGKLDRKSLPEPSFKGDKEYIAPETPLQRDLAAMYGEVLGLPGDSIGLHDDFFRLGGDSIISIQLVSRLRKRLSLSLSVKEVFTYRTVYHLSELLESRRHEEGISLITEQGILEGEVSLLPIQKWFFHEVELGEHFTSFNHWNQSFMIHAPELDINILQKSLLHLVEKHDALRLYYPKNEDGYIQKYRGEVLSPDLSILDRRDLSDEELVEVFTSWQSGFDIIEGPLLHVGYIHGYEDGSCRVHFCFHHLIIDAVSWRILTEDLQTMYRSLMEGNTTPAYVKGSSYRQWVDVVKTYKEASPILREEELTYWNSIIENTKNSMTRIESLSSSSYHHSDLVLDKDSTSRLLRDIHGCIILRSMISFYQPYL</sequence>
<evidence type="ECO:0000259" key="5">
    <source>
        <dbReference type="PROSITE" id="PS50075"/>
    </source>
</evidence>
<dbReference type="Gene3D" id="3.40.50.980">
    <property type="match status" value="4"/>
</dbReference>
<dbReference type="GO" id="GO:0031177">
    <property type="term" value="F:phosphopantetheine binding"/>
    <property type="evidence" value="ECO:0007669"/>
    <property type="project" value="InterPro"/>
</dbReference>
<dbReference type="SUPFAM" id="SSF52777">
    <property type="entry name" value="CoA-dependent acyltransferases"/>
    <property type="match status" value="5"/>
</dbReference>
<dbReference type="FunFam" id="2.30.38.10:FF:000001">
    <property type="entry name" value="Non-ribosomal peptide synthetase PvdI"/>
    <property type="match status" value="1"/>
</dbReference>
<dbReference type="Gene3D" id="3.30.300.30">
    <property type="match status" value="2"/>
</dbReference>
<protein>
    <submittedName>
        <fullName evidence="6">Amino acid adenylation domain-containing protein</fullName>
    </submittedName>
</protein>
<evidence type="ECO:0000256" key="4">
    <source>
        <dbReference type="ARBA" id="ARBA00022553"/>
    </source>
</evidence>
<dbReference type="InterPro" id="IPR006162">
    <property type="entry name" value="Ppantetheine_attach_site"/>
</dbReference>
<dbReference type="Pfam" id="PF13193">
    <property type="entry name" value="AMP-binding_C"/>
    <property type="match status" value="1"/>
</dbReference>
<dbReference type="Proteomes" id="UP000267524">
    <property type="component" value="Unassembled WGS sequence"/>
</dbReference>
<comment type="similarity">
    <text evidence="2">Belongs to the ATP-dependent AMP-binding enzyme family.</text>
</comment>
<dbReference type="SUPFAM" id="SSF47336">
    <property type="entry name" value="ACP-like"/>
    <property type="match status" value="2"/>
</dbReference>
<comment type="caution">
    <text evidence="6">The sequence shown here is derived from an EMBL/GenBank/DDBJ whole genome shotgun (WGS) entry which is preliminary data.</text>
</comment>
<dbReference type="PANTHER" id="PTHR45527">
    <property type="entry name" value="NONRIBOSOMAL PEPTIDE SYNTHETASE"/>
    <property type="match status" value="1"/>
</dbReference>
<dbReference type="CDD" id="cd19531">
    <property type="entry name" value="LCL_NRPS-like"/>
    <property type="match status" value="1"/>
</dbReference>
<dbReference type="Gene3D" id="3.30.559.10">
    <property type="entry name" value="Chloramphenicol acetyltransferase-like domain"/>
    <property type="match status" value="3"/>
</dbReference>
<dbReference type="PANTHER" id="PTHR45527:SF1">
    <property type="entry name" value="FATTY ACID SYNTHASE"/>
    <property type="match status" value="1"/>
</dbReference>
<dbReference type="InterPro" id="IPR025110">
    <property type="entry name" value="AMP-bd_C"/>
</dbReference>
<dbReference type="RefSeq" id="WP_122547412.1">
    <property type="nucleotide sequence ID" value="NZ_QWIV01000014.1"/>
</dbReference>
<proteinExistence type="inferred from homology"/>
<dbReference type="Gene3D" id="2.30.38.10">
    <property type="entry name" value="Luciferase, Domain 3"/>
    <property type="match status" value="2"/>
</dbReference>
<dbReference type="PROSITE" id="PS00012">
    <property type="entry name" value="PHOSPHOPANTETHEINE"/>
    <property type="match status" value="2"/>
</dbReference>
<dbReference type="GO" id="GO:0003824">
    <property type="term" value="F:catalytic activity"/>
    <property type="evidence" value="ECO:0007669"/>
    <property type="project" value="InterPro"/>
</dbReference>
<feature type="domain" description="Carrier" evidence="5">
    <location>
        <begin position="2053"/>
        <end position="2130"/>
    </location>
</feature>
<keyword evidence="7" id="KW-1185">Reference proteome</keyword>
<evidence type="ECO:0000256" key="3">
    <source>
        <dbReference type="ARBA" id="ARBA00022450"/>
    </source>
</evidence>
<dbReference type="Gene3D" id="1.10.1200.10">
    <property type="entry name" value="ACP-like"/>
    <property type="match status" value="2"/>
</dbReference>
<dbReference type="InterPro" id="IPR020806">
    <property type="entry name" value="PKS_PP-bd"/>
</dbReference>
<dbReference type="FunFam" id="3.40.50.12780:FF:000012">
    <property type="entry name" value="Non-ribosomal peptide synthetase"/>
    <property type="match status" value="1"/>
</dbReference>
<dbReference type="Pfam" id="PF00668">
    <property type="entry name" value="Condensation"/>
    <property type="match status" value="3"/>
</dbReference>
<evidence type="ECO:0000313" key="6">
    <source>
        <dbReference type="EMBL" id="RMZ58256.1"/>
    </source>
</evidence>
<comment type="cofactor">
    <cofactor evidence="1">
        <name>pantetheine 4'-phosphate</name>
        <dbReference type="ChEBI" id="CHEBI:47942"/>
    </cofactor>
</comment>
<dbReference type="NCBIfam" id="TIGR01733">
    <property type="entry name" value="AA-adenyl-dom"/>
    <property type="match status" value="2"/>
</dbReference>
<dbReference type="InterPro" id="IPR009081">
    <property type="entry name" value="PP-bd_ACP"/>
</dbReference>
<dbReference type="PROSITE" id="PS50075">
    <property type="entry name" value="CARRIER"/>
    <property type="match status" value="2"/>
</dbReference>
<dbReference type="EMBL" id="QWIV01000014">
    <property type="protein sequence ID" value="RMZ58256.1"/>
    <property type="molecule type" value="Genomic_DNA"/>
</dbReference>
<evidence type="ECO:0000256" key="1">
    <source>
        <dbReference type="ARBA" id="ARBA00001957"/>
    </source>
</evidence>
<dbReference type="SUPFAM" id="SSF56801">
    <property type="entry name" value="Acetyl-CoA synthetase-like"/>
    <property type="match status" value="2"/>
</dbReference>
<feature type="domain" description="Carrier" evidence="5">
    <location>
        <begin position="977"/>
        <end position="1054"/>
    </location>
</feature>
<keyword evidence="4" id="KW-0597">Phosphoprotein</keyword>
<dbReference type="Pfam" id="PF00501">
    <property type="entry name" value="AMP-binding"/>
    <property type="match status" value="2"/>
</dbReference>
<dbReference type="InterPro" id="IPR010071">
    <property type="entry name" value="AA_adenyl_dom"/>
</dbReference>
<evidence type="ECO:0000256" key="2">
    <source>
        <dbReference type="ARBA" id="ARBA00006432"/>
    </source>
</evidence>
<dbReference type="InterPro" id="IPR023213">
    <property type="entry name" value="CAT-like_dom_sf"/>
</dbReference>
<dbReference type="FunFam" id="3.30.300.30:FF:000010">
    <property type="entry name" value="Enterobactin synthetase component F"/>
    <property type="match status" value="2"/>
</dbReference>
<dbReference type="InterPro" id="IPR001242">
    <property type="entry name" value="Condensation_dom"/>
</dbReference>
<dbReference type="Pfam" id="PF00550">
    <property type="entry name" value="PP-binding"/>
    <property type="match status" value="2"/>
</dbReference>
<dbReference type="FunFam" id="3.40.50.980:FF:000001">
    <property type="entry name" value="Non-ribosomal peptide synthetase"/>
    <property type="match status" value="2"/>
</dbReference>
<gene>
    <name evidence="6" type="ORF">D1632_11535</name>
</gene>
<dbReference type="FunFam" id="1.10.1200.10:FF:000005">
    <property type="entry name" value="Nonribosomal peptide synthetase 1"/>
    <property type="match status" value="1"/>
</dbReference>
<dbReference type="GO" id="GO:0043041">
    <property type="term" value="P:amino acid activation for nonribosomal peptide biosynthetic process"/>
    <property type="evidence" value="ECO:0007669"/>
    <property type="project" value="TreeGrafter"/>
</dbReference>
<dbReference type="InterPro" id="IPR036736">
    <property type="entry name" value="ACP-like_sf"/>
</dbReference>
<dbReference type="SMART" id="SM00823">
    <property type="entry name" value="PKS_PP"/>
    <property type="match status" value="2"/>
</dbReference>
<dbReference type="InterPro" id="IPR045851">
    <property type="entry name" value="AMP-bd_C_sf"/>
</dbReference>
<dbReference type="SMART" id="SM01294">
    <property type="entry name" value="PKS_PP_betabranch"/>
    <property type="match status" value="1"/>
</dbReference>
<organism evidence="6 7">
    <name type="scientific">Chryseobacterium nematophagum</name>
    <dbReference type="NCBI Taxonomy" id="2305228"/>
    <lineage>
        <taxon>Bacteria</taxon>
        <taxon>Pseudomonadati</taxon>
        <taxon>Bacteroidota</taxon>
        <taxon>Flavobacteriia</taxon>
        <taxon>Flavobacteriales</taxon>
        <taxon>Weeksellaceae</taxon>
        <taxon>Chryseobacterium group</taxon>
        <taxon>Chryseobacterium</taxon>
    </lineage>
</organism>
<dbReference type="InterPro" id="IPR000873">
    <property type="entry name" value="AMP-dep_synth/lig_dom"/>
</dbReference>
<dbReference type="Gene3D" id="3.30.559.30">
    <property type="entry name" value="Nonribosomal peptide synthetase, condensation domain"/>
    <property type="match status" value="2"/>
</dbReference>
<dbReference type="CDD" id="cd05930">
    <property type="entry name" value="A_NRPS"/>
    <property type="match status" value="2"/>
</dbReference>
<dbReference type="GO" id="GO:0005737">
    <property type="term" value="C:cytoplasm"/>
    <property type="evidence" value="ECO:0007669"/>
    <property type="project" value="TreeGrafter"/>
</dbReference>
<dbReference type="InterPro" id="IPR020845">
    <property type="entry name" value="AMP-binding_CS"/>
</dbReference>
<name>A0A3M7L9Y0_9FLAO</name>
<reference evidence="6 7" key="1">
    <citation type="submission" date="2018-08" db="EMBL/GenBank/DDBJ databases">
        <title>Chryseobacterium nematophagum: a novel matrix digesting pathogen of nematodes.</title>
        <authorList>
            <person name="Page A."/>
            <person name="Roberts M."/>
            <person name="Felix M.-A."/>
            <person name="Weir W."/>
        </authorList>
    </citation>
    <scope>NUCLEOTIDE SEQUENCE [LARGE SCALE GENOMIC DNA]</scope>
    <source>
        <strain evidence="6 7">JUb275</strain>
    </source>
</reference>
<dbReference type="NCBIfam" id="NF003417">
    <property type="entry name" value="PRK04813.1"/>
    <property type="match status" value="2"/>
</dbReference>
<evidence type="ECO:0000313" key="7">
    <source>
        <dbReference type="Proteomes" id="UP000267524"/>
    </source>
</evidence>
<dbReference type="GO" id="GO:0044550">
    <property type="term" value="P:secondary metabolite biosynthetic process"/>
    <property type="evidence" value="ECO:0007669"/>
    <property type="project" value="UniProtKB-ARBA"/>
</dbReference>